<dbReference type="Gene3D" id="2.20.70.150">
    <property type="match status" value="1"/>
</dbReference>
<dbReference type="InterPro" id="IPR047142">
    <property type="entry name" value="OryJ/VirC-like"/>
</dbReference>
<dbReference type="Pfam" id="PF07883">
    <property type="entry name" value="Cupin_2"/>
    <property type="match status" value="1"/>
</dbReference>
<dbReference type="RefSeq" id="WP_172161475.1">
    <property type="nucleotide sequence ID" value="NZ_CP053564.1"/>
</dbReference>
<dbReference type="CDD" id="cd02231">
    <property type="entry name" value="cupin_BLL6423-like"/>
    <property type="match status" value="1"/>
</dbReference>
<feature type="domain" description="Cupin type-2" evidence="1">
    <location>
        <begin position="110"/>
        <end position="167"/>
    </location>
</feature>
<reference evidence="2 3" key="1">
    <citation type="submission" date="2020-05" db="EMBL/GenBank/DDBJ databases">
        <authorList>
            <person name="Mo P."/>
        </authorList>
    </citation>
    <scope>NUCLEOTIDE SEQUENCE [LARGE SCALE GENOMIC DNA]</scope>
    <source>
        <strain evidence="2 3">Gen01</strain>
    </source>
</reference>
<dbReference type="KEGG" id="pbro:HOP40_21820"/>
<proteinExistence type="predicted"/>
<dbReference type="SUPFAM" id="SSF51182">
    <property type="entry name" value="RmlC-like cupins"/>
    <property type="match status" value="1"/>
</dbReference>
<evidence type="ECO:0000313" key="3">
    <source>
        <dbReference type="Proteomes" id="UP000505377"/>
    </source>
</evidence>
<dbReference type="Gene3D" id="2.60.120.10">
    <property type="entry name" value="Jelly Rolls"/>
    <property type="match status" value="1"/>
</dbReference>
<dbReference type="InterPro" id="IPR013096">
    <property type="entry name" value="Cupin_2"/>
</dbReference>
<keyword evidence="3" id="KW-1185">Reference proteome</keyword>
<name>A0A6M6JM10_9PSEU</name>
<protein>
    <submittedName>
        <fullName evidence="2">Cupin domain-containing protein</fullName>
    </submittedName>
</protein>
<organism evidence="2 3">
    <name type="scientific">Pseudonocardia broussonetiae</name>
    <dbReference type="NCBI Taxonomy" id="2736640"/>
    <lineage>
        <taxon>Bacteria</taxon>
        <taxon>Bacillati</taxon>
        <taxon>Actinomycetota</taxon>
        <taxon>Actinomycetes</taxon>
        <taxon>Pseudonocardiales</taxon>
        <taxon>Pseudonocardiaceae</taxon>
        <taxon>Pseudonocardia</taxon>
    </lineage>
</organism>
<accession>A0A6M6JM10</accession>
<evidence type="ECO:0000259" key="1">
    <source>
        <dbReference type="Pfam" id="PF07883"/>
    </source>
</evidence>
<evidence type="ECO:0000313" key="2">
    <source>
        <dbReference type="EMBL" id="QJY48110.1"/>
    </source>
</evidence>
<dbReference type="EMBL" id="CP053564">
    <property type="protein sequence ID" value="QJY48110.1"/>
    <property type="molecule type" value="Genomic_DNA"/>
</dbReference>
<gene>
    <name evidence="2" type="ORF">HOP40_21820</name>
</gene>
<sequence length="178" mass="19073">MRRVVTGHDSTGRAVVVEDGTPPRTHDFASFPGFRSSLVWATEPDARAARDGEDPTGKVESYLPRPGGSRLIVLTLPPDATMGSPEFDGAAYGAEQLAQSPGLAETFEATGMHTTPTVDYTIVLDGEVWLELDDGELTHLRAGDVVVQNATRHGWRNRSDRPVTLAAVLLGAHTGQEV</sequence>
<dbReference type="PANTHER" id="PTHR36156:SF2">
    <property type="entry name" value="CUPIN TYPE-2 DOMAIN-CONTAINING PROTEIN"/>
    <property type="match status" value="1"/>
</dbReference>
<dbReference type="InterPro" id="IPR011051">
    <property type="entry name" value="RmlC_Cupin_sf"/>
</dbReference>
<dbReference type="PANTHER" id="PTHR36156">
    <property type="entry name" value="SLR2101 PROTEIN"/>
    <property type="match status" value="1"/>
</dbReference>
<dbReference type="InterPro" id="IPR014710">
    <property type="entry name" value="RmlC-like_jellyroll"/>
</dbReference>
<dbReference type="Proteomes" id="UP000505377">
    <property type="component" value="Chromosome"/>
</dbReference>
<dbReference type="AlphaFoldDB" id="A0A6M6JM10"/>